<evidence type="ECO:0000256" key="7">
    <source>
        <dbReference type="ARBA" id="ARBA00023316"/>
    </source>
</evidence>
<evidence type="ECO:0000256" key="4">
    <source>
        <dbReference type="ARBA" id="ARBA00022525"/>
    </source>
</evidence>
<name>A0ABQ8ILN9_9ROSI</name>
<evidence type="ECO:0000256" key="5">
    <source>
        <dbReference type="ARBA" id="ARBA00022801"/>
    </source>
</evidence>
<dbReference type="Pfam" id="PF00295">
    <property type="entry name" value="Glyco_hydro_28"/>
    <property type="match status" value="1"/>
</dbReference>
<gene>
    <name evidence="11" type="ORF">JRO89_XS01G0238400</name>
</gene>
<keyword evidence="12" id="KW-1185">Reference proteome</keyword>
<evidence type="ECO:0000256" key="10">
    <source>
        <dbReference type="SAM" id="SignalP"/>
    </source>
</evidence>
<evidence type="ECO:0000256" key="2">
    <source>
        <dbReference type="ARBA" id="ARBA00008834"/>
    </source>
</evidence>
<dbReference type="InterPro" id="IPR000743">
    <property type="entry name" value="Glyco_hydro_28"/>
</dbReference>
<keyword evidence="3" id="KW-0134">Cell wall</keyword>
<dbReference type="Gene3D" id="2.160.20.10">
    <property type="entry name" value="Single-stranded right-handed beta-helix, Pectin lyase-like"/>
    <property type="match status" value="1"/>
</dbReference>
<evidence type="ECO:0000256" key="9">
    <source>
        <dbReference type="RuleBase" id="RU361169"/>
    </source>
</evidence>
<feature type="signal peptide" evidence="10">
    <location>
        <begin position="1"/>
        <end position="33"/>
    </location>
</feature>
<feature type="chain" id="PRO_5045436298" description="Polygalacturonase" evidence="10">
    <location>
        <begin position="34"/>
        <end position="486"/>
    </location>
</feature>
<reference evidence="11 12" key="1">
    <citation type="submission" date="2021-02" db="EMBL/GenBank/DDBJ databases">
        <title>Plant Genome Project.</title>
        <authorList>
            <person name="Zhang R.-G."/>
        </authorList>
    </citation>
    <scope>NUCLEOTIDE SEQUENCE [LARGE SCALE GENOMIC DNA]</scope>
    <source>
        <tissue evidence="11">Leaves</tissue>
    </source>
</reference>
<dbReference type="SUPFAM" id="SSF51126">
    <property type="entry name" value="Pectin lyase-like"/>
    <property type="match status" value="1"/>
</dbReference>
<dbReference type="Proteomes" id="UP000827721">
    <property type="component" value="Unassembled WGS sequence"/>
</dbReference>
<dbReference type="PANTHER" id="PTHR31375">
    <property type="match status" value="1"/>
</dbReference>
<evidence type="ECO:0000313" key="11">
    <source>
        <dbReference type="EMBL" id="KAH7577343.1"/>
    </source>
</evidence>
<dbReference type="InterPro" id="IPR011050">
    <property type="entry name" value="Pectin_lyase_fold/virulence"/>
</dbReference>
<feature type="active site" evidence="8">
    <location>
        <position position="320"/>
    </location>
</feature>
<dbReference type="InterPro" id="IPR006626">
    <property type="entry name" value="PbH1"/>
</dbReference>
<keyword evidence="6 9" id="KW-0326">Glycosidase</keyword>
<proteinExistence type="inferred from homology"/>
<dbReference type="InterPro" id="IPR012334">
    <property type="entry name" value="Pectin_lyas_fold"/>
</dbReference>
<comment type="subcellular location">
    <subcellularLocation>
        <location evidence="1">Secreted</location>
        <location evidence="1">Cell wall</location>
    </subcellularLocation>
</comment>
<protein>
    <recommendedName>
        <fullName evidence="13">Polygalacturonase</fullName>
    </recommendedName>
</protein>
<dbReference type="EMBL" id="JAFEMO010000001">
    <property type="protein sequence ID" value="KAH7577343.1"/>
    <property type="molecule type" value="Genomic_DNA"/>
</dbReference>
<evidence type="ECO:0000313" key="12">
    <source>
        <dbReference type="Proteomes" id="UP000827721"/>
    </source>
</evidence>
<evidence type="ECO:0000256" key="6">
    <source>
        <dbReference type="ARBA" id="ARBA00023295"/>
    </source>
</evidence>
<organism evidence="11 12">
    <name type="scientific">Xanthoceras sorbifolium</name>
    <dbReference type="NCBI Taxonomy" id="99658"/>
    <lineage>
        <taxon>Eukaryota</taxon>
        <taxon>Viridiplantae</taxon>
        <taxon>Streptophyta</taxon>
        <taxon>Embryophyta</taxon>
        <taxon>Tracheophyta</taxon>
        <taxon>Spermatophyta</taxon>
        <taxon>Magnoliopsida</taxon>
        <taxon>eudicotyledons</taxon>
        <taxon>Gunneridae</taxon>
        <taxon>Pentapetalae</taxon>
        <taxon>rosids</taxon>
        <taxon>malvids</taxon>
        <taxon>Sapindales</taxon>
        <taxon>Sapindaceae</taxon>
        <taxon>Xanthoceroideae</taxon>
        <taxon>Xanthoceras</taxon>
    </lineage>
</organism>
<evidence type="ECO:0000256" key="1">
    <source>
        <dbReference type="ARBA" id="ARBA00004191"/>
    </source>
</evidence>
<keyword evidence="7" id="KW-0961">Cell wall biogenesis/degradation</keyword>
<keyword evidence="4" id="KW-0964">Secreted</keyword>
<comment type="caution">
    <text evidence="11">The sequence shown here is derived from an EMBL/GenBank/DDBJ whole genome shotgun (WGS) entry which is preliminary data.</text>
</comment>
<dbReference type="PROSITE" id="PS00502">
    <property type="entry name" value="POLYGALACTURONASE"/>
    <property type="match status" value="1"/>
</dbReference>
<comment type="similarity">
    <text evidence="2 9">Belongs to the glycosyl hydrolase 28 family.</text>
</comment>
<keyword evidence="5 9" id="KW-0378">Hydrolase</keyword>
<evidence type="ECO:0008006" key="13">
    <source>
        <dbReference type="Google" id="ProtNLM"/>
    </source>
</evidence>
<accession>A0ABQ8ILN9</accession>
<evidence type="ECO:0000256" key="3">
    <source>
        <dbReference type="ARBA" id="ARBA00022512"/>
    </source>
</evidence>
<sequence length="486" mass="52308">MKMSAFDLTKVKFMTILIVLLLFSSSFETCVSAREGNKHLKVPSIFKKKEKDYGGGRRKLSKFMGSTYKRSTPEETMATNSDTFNVLDFGAKGDGLTDDTKAFEATWAAACKVAASTMVVPSGSVFFVGPISFSGPDCQPNIVFQLDGKIIAPTSSGAWGSGILQWLDFSKLKGITIKGAGIIDGQGSVWWDDSPTYSPTDYSTVSSSKKWISSELSTKMPGTKPTALRFYGSNGVTVTGITIQNSPQTHLKFDDCTSVQVFDFTTSSPGDSPNTDGIHLQNSQDVVIYGSTLACGDDCVSIQTGCSNVYIHNVNCGPGHGISIGSLGKDNTKACVSNITVRDVTMHNTMTGVRIKTWQGGSGSVKQVMFSNIQVSEVQTPIMIDQYYCDKSKCQNETSAVDVSDINYVNIRGTYTEQPVHFACSDSLPCTGVSLTTINLTPTQNSKQPFCWEAYGVLKTATVPQIACLQTGIPAKSRVQSNSDSC</sequence>
<dbReference type="SMART" id="SM00710">
    <property type="entry name" value="PbH1"/>
    <property type="match status" value="5"/>
</dbReference>
<evidence type="ECO:0000256" key="8">
    <source>
        <dbReference type="PROSITE-ProRule" id="PRU10052"/>
    </source>
</evidence>
<keyword evidence="10" id="KW-0732">Signal</keyword>